<dbReference type="RefSeq" id="WP_191274779.1">
    <property type="nucleotide sequence ID" value="NZ_BMXJ01000008.1"/>
</dbReference>
<sequence length="226" mass="24120">MAGTTDEVRHRAGGGRVAAVAAAALLALSACSAESAEEIELERGESGMMPSIDPPGPEGFDSAEVAGVKVDVPEGWEVQNEDGQLCMTPPGQSACAYGSVRLVPHQAEKHPRNWPKKDDAFYADDGWADNTDSCRSLNTAASGSIGVDSAALTTDRGAVFEHADGLKSHHSVWSVTCDNEDTFEVRMWFLPQSDVLLYVWSADAQYSALYDEIAASMDTTAYRADS</sequence>
<evidence type="ECO:0000256" key="1">
    <source>
        <dbReference type="SAM" id="MobiDB-lite"/>
    </source>
</evidence>
<gene>
    <name evidence="2" type="ORF">H4W79_003894</name>
</gene>
<protein>
    <recommendedName>
        <fullName evidence="4">DUF3558 domain-containing protein</fullName>
    </recommendedName>
</protein>
<keyword evidence="3" id="KW-1185">Reference proteome</keyword>
<proteinExistence type="predicted"/>
<evidence type="ECO:0008006" key="4">
    <source>
        <dbReference type="Google" id="ProtNLM"/>
    </source>
</evidence>
<reference evidence="2 3" key="1">
    <citation type="submission" date="2020-10" db="EMBL/GenBank/DDBJ databases">
        <title>Sequencing the genomes of 1000 actinobacteria strains.</title>
        <authorList>
            <person name="Klenk H.-P."/>
        </authorList>
    </citation>
    <scope>NUCLEOTIDE SEQUENCE [LARGE SCALE GENOMIC DNA]</scope>
    <source>
        <strain evidence="2 3">DSM 45157</strain>
    </source>
</reference>
<evidence type="ECO:0000313" key="3">
    <source>
        <dbReference type="Proteomes" id="UP000598217"/>
    </source>
</evidence>
<feature type="region of interest" description="Disordered" evidence="1">
    <location>
        <begin position="38"/>
        <end position="60"/>
    </location>
</feature>
<organism evidence="2 3">
    <name type="scientific">Nocardiopsis terrae</name>
    <dbReference type="NCBI Taxonomy" id="372655"/>
    <lineage>
        <taxon>Bacteria</taxon>
        <taxon>Bacillati</taxon>
        <taxon>Actinomycetota</taxon>
        <taxon>Actinomycetes</taxon>
        <taxon>Streptosporangiales</taxon>
        <taxon>Nocardiopsidaceae</taxon>
        <taxon>Nocardiopsis</taxon>
    </lineage>
</organism>
<evidence type="ECO:0000313" key="2">
    <source>
        <dbReference type="EMBL" id="MBE1459680.1"/>
    </source>
</evidence>
<dbReference type="EMBL" id="JADBDY010000001">
    <property type="protein sequence ID" value="MBE1459680.1"/>
    <property type="molecule type" value="Genomic_DNA"/>
</dbReference>
<dbReference type="Proteomes" id="UP000598217">
    <property type="component" value="Unassembled WGS sequence"/>
</dbReference>
<name>A0ABR9HKZ0_9ACTN</name>
<accession>A0ABR9HKZ0</accession>
<comment type="caution">
    <text evidence="2">The sequence shown here is derived from an EMBL/GenBank/DDBJ whole genome shotgun (WGS) entry which is preliminary data.</text>
</comment>